<dbReference type="PANTHER" id="PTHR23504:SF31">
    <property type="entry name" value="MAJOR FACILITATOR SUPERFAMILY DOMAIN-CONTAINING PROTEIN 10"/>
    <property type="match status" value="1"/>
</dbReference>
<comment type="subcellular location">
    <subcellularLocation>
        <location evidence="1">Membrane</location>
        <topology evidence="1">Multi-pass membrane protein</topology>
    </subcellularLocation>
</comment>
<reference evidence="9" key="1">
    <citation type="submission" date="2015-09" db="EMBL/GenBank/DDBJ databases">
        <authorList>
            <consortium name="Pathogen Informatics"/>
        </authorList>
    </citation>
    <scope>NUCLEOTIDE SEQUENCE [LARGE SCALE GENOMIC DNA]</scope>
    <source>
        <strain evidence="9">Lake Konstanz</strain>
    </source>
</reference>
<evidence type="ECO:0000256" key="7">
    <source>
        <dbReference type="SAM" id="Phobius"/>
    </source>
</evidence>
<evidence type="ECO:0000313" key="8">
    <source>
        <dbReference type="EMBL" id="CUF99245.1"/>
    </source>
</evidence>
<proteinExistence type="predicted"/>
<dbReference type="GO" id="GO:0016020">
    <property type="term" value="C:membrane"/>
    <property type="evidence" value="ECO:0007669"/>
    <property type="project" value="UniProtKB-SubCell"/>
</dbReference>
<dbReference type="AlphaFoldDB" id="A0A0S4IQZ3"/>
<feature type="region of interest" description="Disordered" evidence="6">
    <location>
        <begin position="441"/>
        <end position="464"/>
    </location>
</feature>
<keyword evidence="3 7" id="KW-0812">Transmembrane</keyword>
<keyword evidence="2" id="KW-0813">Transport</keyword>
<feature type="transmembrane region" description="Helical" evidence="7">
    <location>
        <begin position="126"/>
        <end position="154"/>
    </location>
</feature>
<dbReference type="Gene3D" id="1.20.1250.20">
    <property type="entry name" value="MFS general substrate transporter like domains"/>
    <property type="match status" value="1"/>
</dbReference>
<feature type="transmembrane region" description="Helical" evidence="7">
    <location>
        <begin position="74"/>
        <end position="94"/>
    </location>
</feature>
<evidence type="ECO:0000256" key="5">
    <source>
        <dbReference type="ARBA" id="ARBA00023136"/>
    </source>
</evidence>
<dbReference type="EMBL" id="CYKH01000481">
    <property type="protein sequence ID" value="CUF99245.1"/>
    <property type="molecule type" value="Genomic_DNA"/>
</dbReference>
<dbReference type="InterPro" id="IPR036259">
    <property type="entry name" value="MFS_trans_sf"/>
</dbReference>
<feature type="transmembrane region" description="Helical" evidence="7">
    <location>
        <begin position="244"/>
        <end position="263"/>
    </location>
</feature>
<feature type="transmembrane region" description="Helical" evidence="7">
    <location>
        <begin position="166"/>
        <end position="188"/>
    </location>
</feature>
<feature type="transmembrane region" description="Helical" evidence="7">
    <location>
        <begin position="283"/>
        <end position="301"/>
    </location>
</feature>
<dbReference type="Pfam" id="PF07690">
    <property type="entry name" value="MFS_1"/>
    <property type="match status" value="1"/>
</dbReference>
<keyword evidence="5 7" id="KW-0472">Membrane</keyword>
<dbReference type="OrthoDB" id="196650at2759"/>
<accession>A0A0S4IQZ3</accession>
<dbReference type="SUPFAM" id="SSF103473">
    <property type="entry name" value="MFS general substrate transporter"/>
    <property type="match status" value="1"/>
</dbReference>
<feature type="transmembrane region" description="Helical" evidence="7">
    <location>
        <begin position="33"/>
        <end position="54"/>
    </location>
</feature>
<evidence type="ECO:0000256" key="4">
    <source>
        <dbReference type="ARBA" id="ARBA00022989"/>
    </source>
</evidence>
<dbReference type="InterPro" id="IPR011701">
    <property type="entry name" value="MFS"/>
</dbReference>
<evidence type="ECO:0000256" key="6">
    <source>
        <dbReference type="SAM" id="MobiDB-lite"/>
    </source>
</evidence>
<organism evidence="8 9">
    <name type="scientific">Bodo saltans</name>
    <name type="common">Flagellated protozoan</name>
    <dbReference type="NCBI Taxonomy" id="75058"/>
    <lineage>
        <taxon>Eukaryota</taxon>
        <taxon>Discoba</taxon>
        <taxon>Euglenozoa</taxon>
        <taxon>Kinetoplastea</taxon>
        <taxon>Metakinetoplastina</taxon>
        <taxon>Eubodonida</taxon>
        <taxon>Bodonidae</taxon>
        <taxon>Bodo</taxon>
    </lineage>
</organism>
<sequence>MSLPPSTSTSKEDLYRLHNDAALKSIVASLKPMIPICVYIILSAAAPAMVLPIIPAQRTAYFGSDSTAMIWGSTFDSVNALIGMFTGGLVGLASDAYGRKLVVLISAFEGCIAMAVFLIFGEQNPWPYIVVGNLACVIGSTKIGNAALGFMVVADLFEKECRLLPTLIYVVSLFTGFVCAPIPSALGFSSTTTGIISTSITFLVLVYVWLFFEETLPEEKRKKVSIKDLENPLVPLKFVFRSRYLSSFAILGATFMFPFYVSTGINMYYLKDKLGTFTNTDNGLLMATMSIAGILLLIFVLPLLTRRVNPENIVLAGMLSMTLNAILYCLVAAPWQVFSFLSTSEAFTFLAMTMMFQMVSVTVPQNEQGVVNGTLSALKEIATISGPILGSLLYSLGKYHIDREHPFIELPYLLSACVCIFGVSVIVLVLKPEIKRRRDIAEASQDGDSLAQSPKAPTAEYGTATTTIQVAQQQGADASLLREG</sequence>
<name>A0A0S4IQZ3_BODSA</name>
<dbReference type="OMA" id="WMIFAIM"/>
<dbReference type="GO" id="GO:0022857">
    <property type="term" value="F:transmembrane transporter activity"/>
    <property type="evidence" value="ECO:0007669"/>
    <property type="project" value="InterPro"/>
</dbReference>
<dbReference type="PANTHER" id="PTHR23504">
    <property type="entry name" value="MAJOR FACILITATOR SUPERFAMILY DOMAIN-CONTAINING PROTEIN 10"/>
    <property type="match status" value="1"/>
</dbReference>
<dbReference type="VEuPathDB" id="TriTrypDB:BSAL_68780"/>
<dbReference type="InterPro" id="IPR001958">
    <property type="entry name" value="Tet-R_TetA/multi-R_MdtG-like"/>
</dbReference>
<evidence type="ECO:0000256" key="2">
    <source>
        <dbReference type="ARBA" id="ARBA00022448"/>
    </source>
</evidence>
<keyword evidence="9" id="KW-1185">Reference proteome</keyword>
<keyword evidence="4 7" id="KW-1133">Transmembrane helix</keyword>
<feature type="transmembrane region" description="Helical" evidence="7">
    <location>
        <begin position="412"/>
        <end position="430"/>
    </location>
</feature>
<feature type="transmembrane region" description="Helical" evidence="7">
    <location>
        <begin position="101"/>
        <end position="120"/>
    </location>
</feature>
<dbReference type="Proteomes" id="UP000051952">
    <property type="component" value="Unassembled WGS sequence"/>
</dbReference>
<evidence type="ECO:0000256" key="3">
    <source>
        <dbReference type="ARBA" id="ARBA00022692"/>
    </source>
</evidence>
<protein>
    <submittedName>
        <fullName evidence="8">MFS transporter, putative</fullName>
    </submittedName>
</protein>
<evidence type="ECO:0000256" key="1">
    <source>
        <dbReference type="ARBA" id="ARBA00004141"/>
    </source>
</evidence>
<evidence type="ECO:0000313" key="9">
    <source>
        <dbReference type="Proteomes" id="UP000051952"/>
    </source>
</evidence>
<feature type="transmembrane region" description="Helical" evidence="7">
    <location>
        <begin position="313"/>
        <end position="335"/>
    </location>
</feature>
<gene>
    <name evidence="8" type="ORF">BSAL_68780</name>
</gene>
<dbReference type="PRINTS" id="PR01035">
    <property type="entry name" value="TCRTETA"/>
</dbReference>
<feature type="transmembrane region" description="Helical" evidence="7">
    <location>
        <begin position="194"/>
        <end position="212"/>
    </location>
</feature>